<keyword evidence="2" id="KW-0489">Methyltransferase</keyword>
<evidence type="ECO:0000313" key="2">
    <source>
        <dbReference type="EMBL" id="RUP50580.1"/>
    </source>
</evidence>
<proteinExistence type="predicted"/>
<dbReference type="GO" id="GO:0032259">
    <property type="term" value="P:methylation"/>
    <property type="evidence" value="ECO:0007669"/>
    <property type="project" value="UniProtKB-KW"/>
</dbReference>
<dbReference type="PANTHER" id="PTHR43591">
    <property type="entry name" value="METHYLTRANSFERASE"/>
    <property type="match status" value="1"/>
</dbReference>
<evidence type="ECO:0000313" key="3">
    <source>
        <dbReference type="Proteomes" id="UP000268093"/>
    </source>
</evidence>
<keyword evidence="2" id="KW-0808">Transferase</keyword>
<gene>
    <name evidence="2" type="ORF">BC936DRAFT_138568</name>
</gene>
<evidence type="ECO:0000259" key="1">
    <source>
        <dbReference type="Pfam" id="PF13649"/>
    </source>
</evidence>
<dbReference type="Gene3D" id="3.40.50.150">
    <property type="entry name" value="Vaccinia Virus protein VP39"/>
    <property type="match status" value="1"/>
</dbReference>
<accession>A0A433DIA4</accession>
<name>A0A433DIA4_9FUNG</name>
<keyword evidence="3" id="KW-1185">Reference proteome</keyword>
<comment type="caution">
    <text evidence="2">The sequence shown here is derived from an EMBL/GenBank/DDBJ whole genome shotgun (WGS) entry which is preliminary data.</text>
</comment>
<dbReference type="EMBL" id="RBNI01001337">
    <property type="protein sequence ID" value="RUP50580.1"/>
    <property type="molecule type" value="Genomic_DNA"/>
</dbReference>
<dbReference type="GO" id="GO:0008168">
    <property type="term" value="F:methyltransferase activity"/>
    <property type="evidence" value="ECO:0007669"/>
    <property type="project" value="UniProtKB-KW"/>
</dbReference>
<feature type="non-terminal residue" evidence="2">
    <location>
        <position position="1"/>
    </location>
</feature>
<dbReference type="Proteomes" id="UP000268093">
    <property type="component" value="Unassembled WGS sequence"/>
</dbReference>
<dbReference type="InterPro" id="IPR041698">
    <property type="entry name" value="Methyltransf_25"/>
</dbReference>
<dbReference type="SUPFAM" id="SSF53335">
    <property type="entry name" value="S-adenosyl-L-methionine-dependent methyltransferases"/>
    <property type="match status" value="1"/>
</dbReference>
<dbReference type="CDD" id="cd02440">
    <property type="entry name" value="AdoMet_MTases"/>
    <property type="match status" value="1"/>
</dbReference>
<reference evidence="2 3" key="1">
    <citation type="journal article" date="2018" name="New Phytol.">
        <title>Phylogenomics of Endogonaceae and evolution of mycorrhizas within Mucoromycota.</title>
        <authorList>
            <person name="Chang Y."/>
            <person name="Desiro A."/>
            <person name="Na H."/>
            <person name="Sandor L."/>
            <person name="Lipzen A."/>
            <person name="Clum A."/>
            <person name="Barry K."/>
            <person name="Grigoriev I.V."/>
            <person name="Martin F.M."/>
            <person name="Stajich J.E."/>
            <person name="Smith M.E."/>
            <person name="Bonito G."/>
            <person name="Spatafora J.W."/>
        </authorList>
    </citation>
    <scope>NUCLEOTIDE SEQUENCE [LARGE SCALE GENOMIC DNA]</scope>
    <source>
        <strain evidence="2 3">GMNB39</strain>
    </source>
</reference>
<dbReference type="Pfam" id="PF13649">
    <property type="entry name" value="Methyltransf_25"/>
    <property type="match status" value="1"/>
</dbReference>
<dbReference type="InterPro" id="IPR029063">
    <property type="entry name" value="SAM-dependent_MTases_sf"/>
</dbReference>
<dbReference type="OrthoDB" id="2013972at2759"/>
<feature type="domain" description="Methyltransferase" evidence="1">
    <location>
        <begin position="130"/>
        <end position="223"/>
    </location>
</feature>
<organism evidence="2 3">
    <name type="scientific">Jimgerdemannia flammicorona</name>
    <dbReference type="NCBI Taxonomy" id="994334"/>
    <lineage>
        <taxon>Eukaryota</taxon>
        <taxon>Fungi</taxon>
        <taxon>Fungi incertae sedis</taxon>
        <taxon>Mucoromycota</taxon>
        <taxon>Mucoromycotina</taxon>
        <taxon>Endogonomycetes</taxon>
        <taxon>Endogonales</taxon>
        <taxon>Endogonaceae</taxon>
        <taxon>Jimgerdemannia</taxon>
    </lineage>
</organism>
<protein>
    <submittedName>
        <fullName evidence="2">S-adenosyl-L-methionine-dependent methyltransferase</fullName>
    </submittedName>
</protein>
<sequence length="350" mass="39299">CHNSGDVANQTSPSIRQNSDLLGTTCVSFSLHPSLKTKAPDMSAQAEQDPTTSISQILTYLSIKTTSPVPRGFRFVGSRGLVATDDDSYKPSRDTAELNRLQMQHYQARFVFHGNYNAPVEEALTRGIKVLDAGCGPGLWTMEMATAYPDSTFIGTDIAKTFPTKSLPPNLSFMVEDTVGPAGLPFEDGEFDYVYQRGMTGAFSSDQWEKAIIELIRVTKPGGWIELIEYDQNIKSRGPNFARWNDAVIETQRNHKIDCDRAEALPELLNHFSLEEISGDYASWPISWGGRIGNLVGEIYKMLFVTLKPTVMAQLQCTEEEHDKMVELAREELRKYKSWGNLFFVYGRKR</sequence>
<dbReference type="AlphaFoldDB" id="A0A433DIA4"/>